<comment type="caution">
    <text evidence="3">The sequence shown here is derived from an EMBL/GenBank/DDBJ whole genome shotgun (WGS) entry which is preliminary data.</text>
</comment>
<reference evidence="3 4" key="1">
    <citation type="journal article" date="2013" name="Genome Announc.">
        <title>Draft Genome Sequence of Rhodococcus ruber Strain BKS 20-38.</title>
        <authorList>
            <person name="Bala M."/>
            <person name="Kumar S."/>
            <person name="Raghava G.P."/>
            <person name="Mayilraj S."/>
        </authorList>
    </citation>
    <scope>NUCLEOTIDE SEQUENCE [LARGE SCALE GENOMIC DNA]</scope>
    <source>
        <strain evidence="3 4">BKS 20-38</strain>
    </source>
</reference>
<dbReference type="SUPFAM" id="SSF53756">
    <property type="entry name" value="UDP-Glycosyltransferase/glycogen phosphorylase"/>
    <property type="match status" value="1"/>
</dbReference>
<accession>M2Z8S3</accession>
<dbReference type="PATRIC" id="fig|1278076.4.peg.4383"/>
<keyword evidence="4" id="KW-1185">Reference proteome</keyword>
<evidence type="ECO:0000313" key="3">
    <source>
        <dbReference type="EMBL" id="EME57268.1"/>
    </source>
</evidence>
<proteinExistence type="predicted"/>
<dbReference type="Pfam" id="PF04101">
    <property type="entry name" value="Glyco_tran_28_C"/>
    <property type="match status" value="1"/>
</dbReference>
<dbReference type="GO" id="GO:0016758">
    <property type="term" value="F:hexosyltransferase activity"/>
    <property type="evidence" value="ECO:0007669"/>
    <property type="project" value="InterPro"/>
</dbReference>
<evidence type="ECO:0000256" key="1">
    <source>
        <dbReference type="ARBA" id="ARBA00022679"/>
    </source>
</evidence>
<dbReference type="AlphaFoldDB" id="M2Z8S3"/>
<dbReference type="PANTHER" id="PTHR21015">
    <property type="entry name" value="UDP-N-ACETYLGLUCOSAMINE--N-ACETYLMURAMYL-(PENTAPEPTIDE) PYROPHOSPHORYL-UNDECAPRENOL N-ACETYLGLUCOSAMINE TRANSFERASE 1"/>
    <property type="match status" value="1"/>
</dbReference>
<dbReference type="EMBL" id="AOEX01000077">
    <property type="protein sequence ID" value="EME57268.1"/>
    <property type="molecule type" value="Genomic_DNA"/>
</dbReference>
<dbReference type="Proteomes" id="UP000011731">
    <property type="component" value="Unassembled WGS sequence"/>
</dbReference>
<dbReference type="InterPro" id="IPR007235">
    <property type="entry name" value="Glyco_trans_28_C"/>
</dbReference>
<organism evidence="3 4">
    <name type="scientific">Rhodococcus ruber BKS 20-38</name>
    <dbReference type="NCBI Taxonomy" id="1278076"/>
    <lineage>
        <taxon>Bacteria</taxon>
        <taxon>Bacillati</taxon>
        <taxon>Actinomycetota</taxon>
        <taxon>Actinomycetes</taxon>
        <taxon>Mycobacteriales</taxon>
        <taxon>Nocardiaceae</taxon>
        <taxon>Rhodococcus</taxon>
    </lineage>
</organism>
<keyword evidence="1" id="KW-0808">Transferase</keyword>
<evidence type="ECO:0000313" key="4">
    <source>
        <dbReference type="Proteomes" id="UP000011731"/>
    </source>
</evidence>
<sequence length="338" mass="36230">MPGMIGYYIHHHGHGHRTRAASICARTSEPVTALCSAPLGRFADVFADVVELPRDDESVATADDPTAGGLLHWVPRHDRGLRERMAALASWVATARPRLLVVDVSVEVAVFARLLGVPVVVVAMPGERTDTPHGLGHRAAEHIVAPWPREVYEPVYLRPYAGKTTYVGGISRFDGRPVACPGPGDRPRVLVLSGSGGSSLSAERLHELAERHPGYAWDGLGVPGGPWVDDPWPALSRADVVVGHAGQNSVADIAAARRPAIVVAEPRPYDEQCATADALGRAGLAVTLPAWPHPDDWPKLLRRALRLDPAQWSRWRTEGAAGRAAAVLDEVAAKVAPR</sequence>
<dbReference type="Gene3D" id="3.40.50.2000">
    <property type="entry name" value="Glycogen Phosphorylase B"/>
    <property type="match status" value="1"/>
</dbReference>
<dbReference type="PANTHER" id="PTHR21015:SF22">
    <property type="entry name" value="GLYCOSYLTRANSFERASE"/>
    <property type="match status" value="1"/>
</dbReference>
<feature type="domain" description="Glycosyl transferase family 28 C-terminal" evidence="2">
    <location>
        <begin position="233"/>
        <end position="286"/>
    </location>
</feature>
<gene>
    <name evidence="3" type="ORF">G352_21361</name>
</gene>
<protein>
    <recommendedName>
        <fullName evidence="2">Glycosyl transferase family 28 C-terminal domain-containing protein</fullName>
    </recommendedName>
</protein>
<evidence type="ECO:0000259" key="2">
    <source>
        <dbReference type="Pfam" id="PF04101"/>
    </source>
</evidence>
<name>M2Z8S3_9NOCA</name>